<evidence type="ECO:0000313" key="2">
    <source>
        <dbReference type="Proteomes" id="UP000297295"/>
    </source>
</evidence>
<proteinExistence type="predicted"/>
<reference evidence="1 2" key="1">
    <citation type="submission" date="2017-11" db="EMBL/GenBank/DDBJ databases">
        <title>Isolation and Characterization of Methanogenic Archaea from Saline Meromictic Lake at Siberia.</title>
        <authorList>
            <person name="Shen Y."/>
            <person name="Huang H.-H."/>
            <person name="Lai M.-C."/>
            <person name="Chen S.-C."/>
        </authorList>
    </citation>
    <scope>NUCLEOTIDE SEQUENCE [LARGE SCALE GENOMIC DNA]</scope>
    <source>
        <strain evidence="1 2">SY-01</strain>
    </source>
</reference>
<keyword evidence="2" id="KW-1185">Reference proteome</keyword>
<name>A0A4E0QXZ5_9EURY</name>
<evidence type="ECO:0000313" key="1">
    <source>
        <dbReference type="EMBL" id="TGC08368.1"/>
    </source>
</evidence>
<dbReference type="InterPro" id="IPR011330">
    <property type="entry name" value="Glyco_hydro/deAcase_b/a-brl"/>
</dbReference>
<organism evidence="1 2">
    <name type="scientific">Methanolobus halotolerans</name>
    <dbReference type="NCBI Taxonomy" id="2052935"/>
    <lineage>
        <taxon>Archaea</taxon>
        <taxon>Methanobacteriati</taxon>
        <taxon>Methanobacteriota</taxon>
        <taxon>Stenosarchaea group</taxon>
        <taxon>Methanomicrobia</taxon>
        <taxon>Methanosarcinales</taxon>
        <taxon>Methanosarcinaceae</taxon>
        <taxon>Methanolobus</taxon>
    </lineage>
</organism>
<gene>
    <name evidence="1" type="ORF">CUN85_09485</name>
</gene>
<accession>A0A4E0QXZ5</accession>
<dbReference type="Proteomes" id="UP000297295">
    <property type="component" value="Unassembled WGS sequence"/>
</dbReference>
<dbReference type="OrthoDB" id="301436at2157"/>
<dbReference type="SUPFAM" id="SSF88713">
    <property type="entry name" value="Glycoside hydrolase/deacetylase"/>
    <property type="match status" value="1"/>
</dbReference>
<sequence length="260" mass="30919">MNRDNNFDFTLDKYKQLCSSLERNNFSPITLAEYMMAKELPDKYVMMRHDIDRNPPKALETAKIEQELNIKATYYFRTVNDNLFCPEIITEVSRMGHEIGYHYEVLNECKGNYENAIELFKANLDKFQDLYDVKTVCMHGQPLSKHDNRDLWKKYDYRDFGILGEAYLSIDNSVNYLCDTGRNWNFDHCLRDFIPNKTESIKVDSTDDLIELIESGNVSNFYILTHPERWSSNSFEWVFFYSKDMIINLGKKFLRMARTW</sequence>
<dbReference type="AlphaFoldDB" id="A0A4E0QXZ5"/>
<protein>
    <recommendedName>
        <fullName evidence="3">Polysaccharide deacetylase</fullName>
    </recommendedName>
</protein>
<dbReference type="GO" id="GO:0005975">
    <property type="term" value="P:carbohydrate metabolic process"/>
    <property type="evidence" value="ECO:0007669"/>
    <property type="project" value="InterPro"/>
</dbReference>
<evidence type="ECO:0008006" key="3">
    <source>
        <dbReference type="Google" id="ProtNLM"/>
    </source>
</evidence>
<comment type="caution">
    <text evidence="1">The sequence shown here is derived from an EMBL/GenBank/DDBJ whole genome shotgun (WGS) entry which is preliminary data.</text>
</comment>
<dbReference type="RefSeq" id="WP_135390075.1">
    <property type="nucleotide sequence ID" value="NZ_PGGK01000010.1"/>
</dbReference>
<dbReference type="EMBL" id="PGGK01000010">
    <property type="protein sequence ID" value="TGC08368.1"/>
    <property type="molecule type" value="Genomic_DNA"/>
</dbReference>